<feature type="domain" description="Nudix hydrolase" evidence="7">
    <location>
        <begin position="46"/>
        <end position="203"/>
    </location>
</feature>
<dbReference type="EMBL" id="GEEE01023335">
    <property type="protein sequence ID" value="JAP39890.1"/>
    <property type="molecule type" value="Transcribed_RNA"/>
</dbReference>
<comment type="cofactor">
    <cofactor evidence="2">
        <name>Mg(2+)</name>
        <dbReference type="ChEBI" id="CHEBI:18420"/>
    </cofactor>
</comment>
<evidence type="ECO:0000256" key="2">
    <source>
        <dbReference type="ARBA" id="ARBA00001946"/>
    </source>
</evidence>
<evidence type="ECO:0000256" key="6">
    <source>
        <dbReference type="ARBA" id="ARBA00023211"/>
    </source>
</evidence>
<evidence type="ECO:0000256" key="4">
    <source>
        <dbReference type="ARBA" id="ARBA00022801"/>
    </source>
</evidence>
<dbReference type="PANTHER" id="PTHR12992:SF11">
    <property type="entry name" value="MITOCHONDRIAL COENZYME A DIPHOSPHATASE NUDT8"/>
    <property type="match status" value="1"/>
</dbReference>
<organism evidence="8">
    <name type="scientific">Schistocephalus solidus</name>
    <name type="common">Tapeworm</name>
    <dbReference type="NCBI Taxonomy" id="70667"/>
    <lineage>
        <taxon>Eukaryota</taxon>
        <taxon>Metazoa</taxon>
        <taxon>Spiralia</taxon>
        <taxon>Lophotrochozoa</taxon>
        <taxon>Platyhelminthes</taxon>
        <taxon>Cestoda</taxon>
        <taxon>Eucestoda</taxon>
        <taxon>Diphyllobothriidea</taxon>
        <taxon>Diphyllobothriidae</taxon>
        <taxon>Schistocephalus</taxon>
    </lineage>
</organism>
<evidence type="ECO:0000256" key="3">
    <source>
        <dbReference type="ARBA" id="ARBA00022723"/>
    </source>
</evidence>
<evidence type="ECO:0000259" key="7">
    <source>
        <dbReference type="PROSITE" id="PS51462"/>
    </source>
</evidence>
<sequence>MLSTFLSPYTKIRMSKFGQIFGSSNRQRCVSLLKKVTPLRPKPEICHDSAVLIPLIYYDGRPAILYTKRSMCLRLHPGEVSFPGGKIDANMNEEAVSTALRELYEEVGIPKKFVDIWTTFCPCPTASTSSFINPVVGFCGYYNSQTGTLSVRPDGDHHHHDSDGGAVKLTVNEAEVDSLIFRSIDWLCDKRNFHYALFCEHRAVPFTGISSLRSRPYKVRPRPSPHSMRFAMPVFGGPPGKSDWPRIWGLTGLMTYQLLTCLLPDGMHPHPLLPGVFDRHF</sequence>
<dbReference type="Pfam" id="PF00293">
    <property type="entry name" value="NUDIX"/>
    <property type="match status" value="1"/>
</dbReference>
<keyword evidence="5" id="KW-0460">Magnesium</keyword>
<name>A0A0X3NKU5_SCHSO</name>
<keyword evidence="3" id="KW-0479">Metal-binding</keyword>
<accession>A0A0X3NKU5</accession>
<reference evidence="8" key="1">
    <citation type="submission" date="2016-01" db="EMBL/GenBank/DDBJ databases">
        <title>Reference transcriptome for the parasite Schistocephalus solidus: insights into the molecular evolution of parasitism.</title>
        <authorList>
            <person name="Hebert F.O."/>
            <person name="Grambauer S."/>
            <person name="Barber I."/>
            <person name="Landry C.R."/>
            <person name="Aubin-Horth N."/>
        </authorList>
    </citation>
    <scope>NUCLEOTIDE SEQUENCE</scope>
</reference>
<keyword evidence="4 8" id="KW-0378">Hydrolase</keyword>
<dbReference type="Gene3D" id="3.90.79.10">
    <property type="entry name" value="Nucleoside Triphosphate Pyrophosphohydrolase"/>
    <property type="match status" value="1"/>
</dbReference>
<proteinExistence type="predicted"/>
<dbReference type="GO" id="GO:0010945">
    <property type="term" value="F:coenzyme A diphosphatase activity"/>
    <property type="evidence" value="ECO:0007669"/>
    <property type="project" value="InterPro"/>
</dbReference>
<dbReference type="EMBL" id="GEEE01014416">
    <property type="protein sequence ID" value="JAP48809.1"/>
    <property type="molecule type" value="Transcribed_RNA"/>
</dbReference>
<evidence type="ECO:0000313" key="8">
    <source>
        <dbReference type="EMBL" id="JAP39890.1"/>
    </source>
</evidence>
<dbReference type="PROSITE" id="PS51462">
    <property type="entry name" value="NUDIX"/>
    <property type="match status" value="1"/>
</dbReference>
<evidence type="ECO:0000256" key="1">
    <source>
        <dbReference type="ARBA" id="ARBA00001936"/>
    </source>
</evidence>
<dbReference type="InterPro" id="IPR045121">
    <property type="entry name" value="CoAse"/>
</dbReference>
<evidence type="ECO:0000256" key="5">
    <source>
        <dbReference type="ARBA" id="ARBA00022842"/>
    </source>
</evidence>
<keyword evidence="6" id="KW-0464">Manganese</keyword>
<dbReference type="InterPro" id="IPR000086">
    <property type="entry name" value="NUDIX_hydrolase_dom"/>
</dbReference>
<protein>
    <submittedName>
        <fullName evidence="8">Nudix hydrolase 3</fullName>
    </submittedName>
</protein>
<dbReference type="AlphaFoldDB" id="A0A0X3NKU5"/>
<dbReference type="SUPFAM" id="SSF55811">
    <property type="entry name" value="Nudix"/>
    <property type="match status" value="1"/>
</dbReference>
<dbReference type="CDD" id="cd03426">
    <property type="entry name" value="NUDIX_CoAse_Nudt7"/>
    <property type="match status" value="1"/>
</dbReference>
<dbReference type="PANTHER" id="PTHR12992">
    <property type="entry name" value="NUDIX HYDROLASE"/>
    <property type="match status" value="1"/>
</dbReference>
<dbReference type="GO" id="GO:0046872">
    <property type="term" value="F:metal ion binding"/>
    <property type="evidence" value="ECO:0007669"/>
    <property type="project" value="UniProtKB-KW"/>
</dbReference>
<gene>
    <name evidence="8" type="primary">NDX3</name>
    <name evidence="8" type="ORF">TR125948</name>
</gene>
<comment type="cofactor">
    <cofactor evidence="1">
        <name>Mn(2+)</name>
        <dbReference type="ChEBI" id="CHEBI:29035"/>
    </cofactor>
</comment>
<dbReference type="InterPro" id="IPR015797">
    <property type="entry name" value="NUDIX_hydrolase-like_dom_sf"/>
</dbReference>